<dbReference type="Proteomes" id="UP000182444">
    <property type="component" value="Chromosome 1F"/>
</dbReference>
<feature type="compositionally biased region" description="Basic and acidic residues" evidence="2">
    <location>
        <begin position="76"/>
        <end position="85"/>
    </location>
</feature>
<feature type="compositionally biased region" description="Polar residues" evidence="2">
    <location>
        <begin position="293"/>
        <end position="305"/>
    </location>
</feature>
<dbReference type="VEuPathDB" id="FungiDB:YALI1_F12578g"/>
<protein>
    <recommendedName>
        <fullName evidence="3">Septin-type G domain-containing protein</fullName>
    </recommendedName>
</protein>
<feature type="domain" description="Septin-type G" evidence="3">
    <location>
        <begin position="367"/>
        <end position="434"/>
    </location>
</feature>
<comment type="similarity">
    <text evidence="1">Belongs to the TRAFAC class TrmE-Era-EngA-EngB-Septin-like GTPase superfamily. Septin GTPase family.</text>
</comment>
<dbReference type="InterPro" id="IPR027417">
    <property type="entry name" value="P-loop_NTPase"/>
</dbReference>
<dbReference type="GeneID" id="2908099"/>
<evidence type="ECO:0000259" key="3">
    <source>
        <dbReference type="Pfam" id="PF00735"/>
    </source>
</evidence>
<reference evidence="4 6" key="1">
    <citation type="journal article" date="2016" name="PLoS ONE">
        <title>Sequence Assembly of Yarrowia lipolytica Strain W29/CLIB89 Shows Transposable Element Diversity.</title>
        <authorList>
            <person name="Magnan C."/>
            <person name="Yu J."/>
            <person name="Chang I."/>
            <person name="Jahn E."/>
            <person name="Kanomata Y."/>
            <person name="Wu J."/>
            <person name="Zeller M."/>
            <person name="Oakes M."/>
            <person name="Baldi P."/>
            <person name="Sandmeyer S."/>
        </authorList>
    </citation>
    <scope>NUCLEOTIDE SEQUENCE [LARGE SCALE GENOMIC DNA]</scope>
    <source>
        <strain evidence="4">CLIB89</strain>
        <strain evidence="6">CLIB89(W29)</strain>
    </source>
</reference>
<feature type="region of interest" description="Disordered" evidence="2">
    <location>
        <begin position="286"/>
        <end position="305"/>
    </location>
</feature>
<dbReference type="EMBL" id="CP017558">
    <property type="protein sequence ID" value="AOW06885.1"/>
    <property type="molecule type" value="Genomic_DNA"/>
</dbReference>
<dbReference type="VEuPathDB" id="FungiDB:YALI0_F09009g"/>
<dbReference type="KEGG" id="yli:2908099"/>
<dbReference type="Pfam" id="PF00735">
    <property type="entry name" value="Septin"/>
    <property type="match status" value="1"/>
</dbReference>
<gene>
    <name evidence="5" type="ORF">B0I71DRAFT_130342</name>
    <name evidence="4" type="ORF">YALI1_F12578g</name>
</gene>
<dbReference type="InterPro" id="IPR030379">
    <property type="entry name" value="G_SEPTIN_dom"/>
</dbReference>
<sequence length="712" mass="78688">MDKIKPDKTKNSAAKPTKHTTYFLTADCPKSHSTTTVTKVSHLPQESPHVPLKPSMSCDSVDSFFFSDVSVISRAEVDGEHKQEDTDSAVQDTSTEQPDPNITATNMEETSDTSYETRVHPSSSNYSHSTTGLNYPLNMHPHLKSLSVVSSKPASLLSMDSASSSPRLDASDNLLSETLLSSDDDESEGGTRVEQRMPQFIMPTIPLTSRRPFTETGLRLGKLRVMVAGQRHSGKSALIRSFVQQCKDIVYVDAAAPIVTPLPRSKAARNFHEPVMWETQASTRPTPVFETMSPGTVSESSTLTATDNSTSTLDFNISFVECSQHSVDWLDHAIAYLEQQLQRTSQMINPMSPNCSKIMMTSSGMDNVDACLFLLSKPPDAEQLEQMRILSSYVPLIPLVSKSDSLSDRKLAALKLRILRDLEREGIQPFAFDFSVSDILSVFEESDLLSSDDDDQQQPRQAQSLATPLIRRSTTPQFPFSVSAVAELELDASVLMNPNYTPKLVTSDLDMLCGQLFSEKGASWLRYKSGQQFISWAVTMQQAVTLRGVRRVAHEPVPQFYIPEFVVSPVAVPLTIDHNLLANQSTVDWISHLKTESGVLVQVTESRGPAYNCLGCQKYSHSISNVDPLELKRHFKLLNKLVSWACKALSYTIGASLVVKMVTVCMQGELYAPPPPPQTVSKEGPLNDAAQMLCRVFENVSRELMAVADFTF</sequence>
<dbReference type="eggNOG" id="KOG2655">
    <property type="taxonomic scope" value="Eukaryota"/>
</dbReference>
<dbReference type="EMBL" id="KZ857332">
    <property type="protein sequence ID" value="RDW26721.1"/>
    <property type="molecule type" value="Genomic_DNA"/>
</dbReference>
<evidence type="ECO:0000313" key="4">
    <source>
        <dbReference type="EMBL" id="AOW06885.1"/>
    </source>
</evidence>
<reference evidence="5 7" key="2">
    <citation type="submission" date="2018-07" db="EMBL/GenBank/DDBJ databases">
        <title>Draft Genome Assemblies for Five Robust Yarrowia lipolytica Strains Exhibiting High Lipid Production and Pentose Sugar Utilization and Sugar Alcohol Secretion from Undetoxified Lignocellulosic Biomass Hydrolysates.</title>
        <authorList>
            <consortium name="DOE Joint Genome Institute"/>
            <person name="Walker C."/>
            <person name="Ryu S."/>
            <person name="Na H."/>
            <person name="Zane M."/>
            <person name="LaButti K."/>
            <person name="Lipzen A."/>
            <person name="Haridas S."/>
            <person name="Barry K."/>
            <person name="Grigoriev I.V."/>
            <person name="Quarterman J."/>
            <person name="Slininger P."/>
            <person name="Dien B."/>
            <person name="Trinh C.T."/>
        </authorList>
    </citation>
    <scope>NUCLEOTIDE SEQUENCE [LARGE SCALE GENOMIC DNA]</scope>
    <source>
        <strain evidence="5 7">YB392</strain>
    </source>
</reference>
<dbReference type="GO" id="GO:0005525">
    <property type="term" value="F:GTP binding"/>
    <property type="evidence" value="ECO:0007669"/>
    <property type="project" value="UniProtKB-KW"/>
</dbReference>
<dbReference type="AlphaFoldDB" id="A0A1D8NML9"/>
<proteinExistence type="inferred from homology"/>
<feature type="compositionally biased region" description="Polar residues" evidence="2">
    <location>
        <begin position="88"/>
        <end position="129"/>
    </location>
</feature>
<accession>A0A1D8NML9</accession>
<evidence type="ECO:0000256" key="1">
    <source>
        <dbReference type="RuleBase" id="RU004560"/>
    </source>
</evidence>
<evidence type="ECO:0000256" key="2">
    <source>
        <dbReference type="SAM" id="MobiDB-lite"/>
    </source>
</evidence>
<feature type="region of interest" description="Disordered" evidence="2">
    <location>
        <begin position="76"/>
        <end position="129"/>
    </location>
</feature>
<keyword evidence="1" id="KW-0547">Nucleotide-binding</keyword>
<dbReference type="Gene3D" id="3.40.50.300">
    <property type="entry name" value="P-loop containing nucleotide triphosphate hydrolases"/>
    <property type="match status" value="1"/>
</dbReference>
<keyword evidence="1" id="KW-0342">GTP-binding</keyword>
<evidence type="ECO:0000313" key="7">
    <source>
        <dbReference type="Proteomes" id="UP000256601"/>
    </source>
</evidence>
<evidence type="ECO:0000313" key="6">
    <source>
        <dbReference type="Proteomes" id="UP000182444"/>
    </source>
</evidence>
<evidence type="ECO:0000313" key="5">
    <source>
        <dbReference type="EMBL" id="RDW26721.1"/>
    </source>
</evidence>
<dbReference type="Proteomes" id="UP000256601">
    <property type="component" value="Unassembled WGS sequence"/>
</dbReference>
<dbReference type="PANTHER" id="PTHR18884">
    <property type="entry name" value="SEPTIN"/>
    <property type="match status" value="1"/>
</dbReference>
<organism evidence="4 6">
    <name type="scientific">Yarrowia lipolytica</name>
    <name type="common">Candida lipolytica</name>
    <dbReference type="NCBI Taxonomy" id="4952"/>
    <lineage>
        <taxon>Eukaryota</taxon>
        <taxon>Fungi</taxon>
        <taxon>Dikarya</taxon>
        <taxon>Ascomycota</taxon>
        <taxon>Saccharomycotina</taxon>
        <taxon>Dipodascomycetes</taxon>
        <taxon>Dipodascales</taxon>
        <taxon>Dipodascales incertae sedis</taxon>
        <taxon>Yarrowia</taxon>
    </lineage>
</organism>
<dbReference type="SUPFAM" id="SSF52540">
    <property type="entry name" value="P-loop containing nucleoside triphosphate hydrolases"/>
    <property type="match status" value="1"/>
</dbReference>
<name>A0A1D8NML9_YARLL</name>